<dbReference type="InterPro" id="IPR001296">
    <property type="entry name" value="Glyco_trans_1"/>
</dbReference>
<dbReference type="Pfam" id="PF00534">
    <property type="entry name" value="Glycos_transf_1"/>
    <property type="match status" value="1"/>
</dbReference>
<evidence type="ECO:0000313" key="2">
    <source>
        <dbReference type="EMBL" id="PWK33124.1"/>
    </source>
</evidence>
<reference evidence="2 3" key="1">
    <citation type="submission" date="2018-05" db="EMBL/GenBank/DDBJ databases">
        <title>Genomic Encyclopedia of Type Strains, Phase IV (KMG-V): Genome sequencing to study the core and pangenomes of soil and plant-associated prokaryotes.</title>
        <authorList>
            <person name="Whitman W."/>
        </authorList>
    </citation>
    <scope>NUCLEOTIDE SEQUENCE [LARGE SCALE GENOMIC DNA]</scope>
    <source>
        <strain evidence="2 3">SLV-132</strain>
    </source>
</reference>
<dbReference type="GeneID" id="98342676"/>
<dbReference type="Proteomes" id="UP000245754">
    <property type="component" value="Unassembled WGS sequence"/>
</dbReference>
<organism evidence="2 3">
    <name type="scientific">Cupriavidus plantarum</name>
    <dbReference type="NCBI Taxonomy" id="942865"/>
    <lineage>
        <taxon>Bacteria</taxon>
        <taxon>Pseudomonadati</taxon>
        <taxon>Pseudomonadota</taxon>
        <taxon>Betaproteobacteria</taxon>
        <taxon>Burkholderiales</taxon>
        <taxon>Burkholderiaceae</taxon>
        <taxon>Cupriavidus</taxon>
    </lineage>
</organism>
<keyword evidence="2" id="KW-0808">Transferase</keyword>
<dbReference type="AlphaFoldDB" id="A0A316EQF6"/>
<evidence type="ECO:0000259" key="1">
    <source>
        <dbReference type="Pfam" id="PF00534"/>
    </source>
</evidence>
<dbReference type="PANTHER" id="PTHR45947">
    <property type="entry name" value="SULFOQUINOVOSYL TRANSFERASE SQD2"/>
    <property type="match status" value="1"/>
</dbReference>
<evidence type="ECO:0000313" key="3">
    <source>
        <dbReference type="Proteomes" id="UP000245754"/>
    </source>
</evidence>
<sequence>MRELGVESGDLMMIDIYHNMLWPKYKGAVFSEAFSRARDIGREVRFSHIAPTGYGRSAYSTVDTSYHRYPYRILFDEPYDRVPQWRVALRLISEVWRSRSELVVLPGYHRVEYWAMLLACMVRGRRRGVFCDSTMRDQPDRPLKRHLKRFFFRRCDGIFVYGQRSAEYVMAMGADPAKIIDRCQAAALPHAYSPEQAAWQRLSNAPSADAPRFLFAGLVCRTKGIADLLRAFAKVLKQQPAATLVLAGPVVEGEGLRELATSLGIDGATQFLGALDIDQLADQYSQATCLVLPSHTEAWGLVVNEALSYGCPVVVSDCCGCIPELVHEGETGHVFVTGNVDDLAATLSRAVNSFGEVETAMRNCLQVASQYTPACAGRSIMDGCVKIIEENRP</sequence>
<dbReference type="Gene3D" id="3.40.50.2000">
    <property type="entry name" value="Glycogen Phosphorylase B"/>
    <property type="match status" value="2"/>
</dbReference>
<dbReference type="CDD" id="cd03801">
    <property type="entry name" value="GT4_PimA-like"/>
    <property type="match status" value="1"/>
</dbReference>
<feature type="domain" description="Glycosyl transferase family 1" evidence="1">
    <location>
        <begin position="208"/>
        <end position="352"/>
    </location>
</feature>
<dbReference type="SUPFAM" id="SSF53756">
    <property type="entry name" value="UDP-Glycosyltransferase/glycogen phosphorylase"/>
    <property type="match status" value="1"/>
</dbReference>
<keyword evidence="3" id="KW-1185">Reference proteome</keyword>
<dbReference type="InterPro" id="IPR050194">
    <property type="entry name" value="Glycosyltransferase_grp1"/>
</dbReference>
<comment type="caution">
    <text evidence="2">The sequence shown here is derived from an EMBL/GenBank/DDBJ whole genome shotgun (WGS) entry which is preliminary data.</text>
</comment>
<dbReference type="RefSeq" id="WP_244835893.1">
    <property type="nucleotide sequence ID" value="NZ_CAJPUX010000004.1"/>
</dbReference>
<protein>
    <submittedName>
        <fullName evidence="2">Glycosyltransferase involved in cell wall biosynthesis</fullName>
    </submittedName>
</protein>
<accession>A0A316EQF6</accession>
<proteinExistence type="predicted"/>
<dbReference type="PANTHER" id="PTHR45947:SF3">
    <property type="entry name" value="SULFOQUINOVOSYL TRANSFERASE SQD2"/>
    <property type="match status" value="1"/>
</dbReference>
<dbReference type="EMBL" id="QGGT01000005">
    <property type="protein sequence ID" value="PWK33124.1"/>
    <property type="molecule type" value="Genomic_DNA"/>
</dbReference>
<dbReference type="GO" id="GO:0016757">
    <property type="term" value="F:glycosyltransferase activity"/>
    <property type="evidence" value="ECO:0007669"/>
    <property type="project" value="InterPro"/>
</dbReference>
<name>A0A316EQF6_9BURK</name>
<gene>
    <name evidence="2" type="ORF">C7419_105118</name>
</gene>